<reference evidence="1" key="2">
    <citation type="journal article" date="2015" name="Data Brief">
        <title>Shoot transcriptome of the giant reed, Arundo donax.</title>
        <authorList>
            <person name="Barrero R.A."/>
            <person name="Guerrero F.D."/>
            <person name="Moolhuijzen P."/>
            <person name="Goolsby J.A."/>
            <person name="Tidwell J."/>
            <person name="Bellgard S.E."/>
            <person name="Bellgard M.I."/>
        </authorList>
    </citation>
    <scope>NUCLEOTIDE SEQUENCE</scope>
    <source>
        <tissue evidence="1">Shoot tissue taken approximately 20 cm above the soil surface</tissue>
    </source>
</reference>
<dbReference type="EMBL" id="GBRH01188800">
    <property type="protein sequence ID" value="JAE09096.1"/>
    <property type="molecule type" value="Transcribed_RNA"/>
</dbReference>
<evidence type="ECO:0000313" key="1">
    <source>
        <dbReference type="EMBL" id="JAE09096.1"/>
    </source>
</evidence>
<protein>
    <submittedName>
        <fullName evidence="1">Uncharacterized protein</fullName>
    </submittedName>
</protein>
<sequence>MVEKTKIQVNNNNLVCKRVNTRLYNGKVKYRLNDQ</sequence>
<reference evidence="1" key="1">
    <citation type="submission" date="2014-09" db="EMBL/GenBank/DDBJ databases">
        <authorList>
            <person name="Magalhaes I.L.F."/>
            <person name="Oliveira U."/>
            <person name="Santos F.R."/>
            <person name="Vidigal T.H.D.A."/>
            <person name="Brescovit A.D."/>
            <person name="Santos A.J."/>
        </authorList>
    </citation>
    <scope>NUCLEOTIDE SEQUENCE</scope>
    <source>
        <tissue evidence="1">Shoot tissue taken approximately 20 cm above the soil surface</tissue>
    </source>
</reference>
<organism evidence="1">
    <name type="scientific">Arundo donax</name>
    <name type="common">Giant reed</name>
    <name type="synonym">Donax arundinaceus</name>
    <dbReference type="NCBI Taxonomy" id="35708"/>
    <lineage>
        <taxon>Eukaryota</taxon>
        <taxon>Viridiplantae</taxon>
        <taxon>Streptophyta</taxon>
        <taxon>Embryophyta</taxon>
        <taxon>Tracheophyta</taxon>
        <taxon>Spermatophyta</taxon>
        <taxon>Magnoliopsida</taxon>
        <taxon>Liliopsida</taxon>
        <taxon>Poales</taxon>
        <taxon>Poaceae</taxon>
        <taxon>PACMAD clade</taxon>
        <taxon>Arundinoideae</taxon>
        <taxon>Arundineae</taxon>
        <taxon>Arundo</taxon>
    </lineage>
</organism>
<name>A0A0A9FG91_ARUDO</name>
<accession>A0A0A9FG91</accession>
<proteinExistence type="predicted"/>
<dbReference type="AlphaFoldDB" id="A0A0A9FG91"/>